<dbReference type="Proteomes" id="UP001501221">
    <property type="component" value="Unassembled WGS sequence"/>
</dbReference>
<dbReference type="InterPro" id="IPR029058">
    <property type="entry name" value="AB_hydrolase_fold"/>
</dbReference>
<organism evidence="1 2">
    <name type="scientific">Kangiella japonica</name>
    <dbReference type="NCBI Taxonomy" id="647384"/>
    <lineage>
        <taxon>Bacteria</taxon>
        <taxon>Pseudomonadati</taxon>
        <taxon>Pseudomonadota</taxon>
        <taxon>Gammaproteobacteria</taxon>
        <taxon>Kangiellales</taxon>
        <taxon>Kangiellaceae</taxon>
        <taxon>Kangiella</taxon>
    </lineage>
</organism>
<gene>
    <name evidence="1" type="ORF">GCM10009123_12840</name>
</gene>
<dbReference type="GO" id="GO:0016787">
    <property type="term" value="F:hydrolase activity"/>
    <property type="evidence" value="ECO:0007669"/>
    <property type="project" value="UniProtKB-KW"/>
</dbReference>
<evidence type="ECO:0000313" key="2">
    <source>
        <dbReference type="Proteomes" id="UP001501221"/>
    </source>
</evidence>
<proteinExistence type="predicted"/>
<reference evidence="1 2" key="1">
    <citation type="journal article" date="2019" name="Int. J. Syst. Evol. Microbiol.">
        <title>The Global Catalogue of Microorganisms (GCM) 10K type strain sequencing project: providing services to taxonomists for standard genome sequencing and annotation.</title>
        <authorList>
            <consortium name="The Broad Institute Genomics Platform"/>
            <consortium name="The Broad Institute Genome Sequencing Center for Infectious Disease"/>
            <person name="Wu L."/>
            <person name="Ma J."/>
        </authorList>
    </citation>
    <scope>NUCLEOTIDE SEQUENCE [LARGE SCALE GENOMIC DNA]</scope>
    <source>
        <strain evidence="1 2">JCM 16211</strain>
    </source>
</reference>
<sequence>MNLLKIILIYSIAIMIPVYGKDVSIPTGSGSFEIQGGKEHPEKTIKVYYHKPTSFSVETKVVFVVPGGGRNGWSYRDAWQKASEKYDVLVLSPSYSEKSYPNFWSYNLAGMIKNVVINKERTAIVSLDVVEEADKWIYPDFDRIFDKVVKDLSMSAKTYDMFGHSAGGQILHRLTLFYPENKANRILASNSGWYTVPDYTEQFPYGLKGAPIGTEKIGLSFKNNLTVFLGELDNHEETRGHLVRNSVIDKQGIGRLSRGKYFFGKSKLLAKNKKQIFNWSMHIVPNVGHNYRAMSQAAAEFLYE</sequence>
<name>A0ABN0SYQ4_9GAMM</name>
<dbReference type="Gene3D" id="3.40.50.1820">
    <property type="entry name" value="alpha/beta hydrolase"/>
    <property type="match status" value="1"/>
</dbReference>
<keyword evidence="2" id="KW-1185">Reference proteome</keyword>
<keyword evidence="1" id="KW-0378">Hydrolase</keyword>
<evidence type="ECO:0000313" key="1">
    <source>
        <dbReference type="EMBL" id="GAA0206809.1"/>
    </source>
</evidence>
<dbReference type="RefSeq" id="WP_343988254.1">
    <property type="nucleotide sequence ID" value="NZ_BAAAFM010000003.1"/>
</dbReference>
<accession>A0ABN0SYQ4</accession>
<comment type="caution">
    <text evidence="1">The sequence shown here is derived from an EMBL/GenBank/DDBJ whole genome shotgun (WGS) entry which is preliminary data.</text>
</comment>
<protein>
    <submittedName>
        <fullName evidence="1">Hydrolase</fullName>
    </submittedName>
</protein>
<dbReference type="SUPFAM" id="SSF53474">
    <property type="entry name" value="alpha/beta-Hydrolases"/>
    <property type="match status" value="1"/>
</dbReference>
<dbReference type="EMBL" id="BAAAFM010000003">
    <property type="protein sequence ID" value="GAA0206809.1"/>
    <property type="molecule type" value="Genomic_DNA"/>
</dbReference>